<dbReference type="SUPFAM" id="SSF54631">
    <property type="entry name" value="CBS-domain pair"/>
    <property type="match status" value="1"/>
</dbReference>
<feature type="domain" description="CBS" evidence="3">
    <location>
        <begin position="84"/>
        <end position="140"/>
    </location>
</feature>
<evidence type="ECO:0000256" key="2">
    <source>
        <dbReference type="PROSITE-ProRule" id="PRU00703"/>
    </source>
</evidence>
<proteinExistence type="predicted"/>
<dbReference type="InterPro" id="IPR051257">
    <property type="entry name" value="Diverse_CBS-Domain"/>
</dbReference>
<name>A0ABV5LX96_9ACTN</name>
<dbReference type="PANTHER" id="PTHR43080:SF26">
    <property type="entry name" value="REGULATORY PROTEIN"/>
    <property type="match status" value="1"/>
</dbReference>
<comment type="caution">
    <text evidence="4">The sequence shown here is derived from an EMBL/GenBank/DDBJ whole genome shotgun (WGS) entry which is preliminary data.</text>
</comment>
<sequence>MLVTGAMQTHVVTLLEDDEVPHAARLLLHHSIASAPVLDAEGHLVGMVSESDLLRERLPQDPRAHFRADTDPLDTPPRTVADVMTPRPLTVDEHADLEEATRRLLDHGVKALPVVHGRRVVGILARRDVLRTLARTDDDVAADVRRRLEEDLPEDDWRVEVVDGVVTLGGPDSPAQRRIAAVLVRSVAGVVRVVDGDDLVSIDEPVHRVRP</sequence>
<accession>A0ABV5LX96</accession>
<dbReference type="Proteomes" id="UP001589748">
    <property type="component" value="Unassembled WGS sequence"/>
</dbReference>
<evidence type="ECO:0000313" key="5">
    <source>
        <dbReference type="Proteomes" id="UP001589748"/>
    </source>
</evidence>
<evidence type="ECO:0000259" key="3">
    <source>
        <dbReference type="PROSITE" id="PS51371"/>
    </source>
</evidence>
<dbReference type="InterPro" id="IPR000644">
    <property type="entry name" value="CBS_dom"/>
</dbReference>
<keyword evidence="5" id="KW-1185">Reference proteome</keyword>
<organism evidence="4 5">
    <name type="scientific">Kineococcus gynurae</name>
    <dbReference type="NCBI Taxonomy" id="452979"/>
    <lineage>
        <taxon>Bacteria</taxon>
        <taxon>Bacillati</taxon>
        <taxon>Actinomycetota</taxon>
        <taxon>Actinomycetes</taxon>
        <taxon>Kineosporiales</taxon>
        <taxon>Kineosporiaceae</taxon>
        <taxon>Kineococcus</taxon>
    </lineage>
</organism>
<dbReference type="InterPro" id="IPR046342">
    <property type="entry name" value="CBS_dom_sf"/>
</dbReference>
<protein>
    <submittedName>
        <fullName evidence="4">CBS domain-containing protein</fullName>
    </submittedName>
</protein>
<dbReference type="Pfam" id="PF00571">
    <property type="entry name" value="CBS"/>
    <property type="match status" value="2"/>
</dbReference>
<dbReference type="Pfam" id="PF04972">
    <property type="entry name" value="BON"/>
    <property type="match status" value="1"/>
</dbReference>
<reference evidence="4 5" key="1">
    <citation type="submission" date="2024-09" db="EMBL/GenBank/DDBJ databases">
        <authorList>
            <person name="Sun Q."/>
            <person name="Mori K."/>
        </authorList>
    </citation>
    <scope>NUCLEOTIDE SEQUENCE [LARGE SCALE GENOMIC DNA]</scope>
    <source>
        <strain evidence="4 5">TISTR 1856</strain>
    </source>
</reference>
<dbReference type="EMBL" id="JBHMDM010000009">
    <property type="protein sequence ID" value="MFB9378712.1"/>
    <property type="molecule type" value="Genomic_DNA"/>
</dbReference>
<dbReference type="Gene3D" id="3.10.580.10">
    <property type="entry name" value="CBS-domain"/>
    <property type="match status" value="1"/>
</dbReference>
<evidence type="ECO:0000256" key="1">
    <source>
        <dbReference type="ARBA" id="ARBA00023122"/>
    </source>
</evidence>
<dbReference type="PANTHER" id="PTHR43080">
    <property type="entry name" value="CBS DOMAIN-CONTAINING PROTEIN CBSX3, MITOCHONDRIAL"/>
    <property type="match status" value="1"/>
</dbReference>
<dbReference type="PROSITE" id="PS51371">
    <property type="entry name" value="CBS"/>
    <property type="match status" value="2"/>
</dbReference>
<gene>
    <name evidence="4" type="ORF">ACFFVI_17255</name>
</gene>
<dbReference type="RefSeq" id="WP_380139453.1">
    <property type="nucleotide sequence ID" value="NZ_JBHLUI010000011.1"/>
</dbReference>
<dbReference type="InterPro" id="IPR007055">
    <property type="entry name" value="BON_dom"/>
</dbReference>
<evidence type="ECO:0000313" key="4">
    <source>
        <dbReference type="EMBL" id="MFB9378712.1"/>
    </source>
</evidence>
<dbReference type="SMART" id="SM00116">
    <property type="entry name" value="CBS"/>
    <property type="match status" value="2"/>
</dbReference>
<feature type="domain" description="CBS" evidence="3">
    <location>
        <begin position="7"/>
        <end position="65"/>
    </location>
</feature>
<keyword evidence="1 2" id="KW-0129">CBS domain</keyword>